<evidence type="ECO:0000256" key="6">
    <source>
        <dbReference type="ARBA" id="ARBA00023163"/>
    </source>
</evidence>
<comment type="subcellular location">
    <subcellularLocation>
        <location evidence="1">Nucleus</location>
    </subcellularLocation>
</comment>
<evidence type="ECO:0000256" key="2">
    <source>
        <dbReference type="ARBA" id="ARBA00009053"/>
    </source>
</evidence>
<dbReference type="Pfam" id="PF00808">
    <property type="entry name" value="CBFD_NFYB_HMF"/>
    <property type="match status" value="1"/>
</dbReference>
<dbReference type="Gene3D" id="1.10.20.10">
    <property type="entry name" value="Histone, subunit A"/>
    <property type="match status" value="1"/>
</dbReference>
<keyword evidence="7" id="KW-0539">Nucleus</keyword>
<evidence type="ECO:0000256" key="5">
    <source>
        <dbReference type="ARBA" id="ARBA00023159"/>
    </source>
</evidence>
<accession>A0A8H3VTW3</accession>
<name>A0A8H3VTW3_VENIN</name>
<keyword evidence="6" id="KW-0804">Transcription</keyword>
<dbReference type="GO" id="GO:0000978">
    <property type="term" value="F:RNA polymerase II cis-regulatory region sequence-specific DNA binding"/>
    <property type="evidence" value="ECO:0007669"/>
    <property type="project" value="TreeGrafter"/>
</dbReference>
<dbReference type="FunFam" id="1.10.20.10:FF:000110">
    <property type="entry name" value="Nuclear factor Y, subunit B1"/>
    <property type="match status" value="1"/>
</dbReference>
<dbReference type="GO" id="GO:0001228">
    <property type="term" value="F:DNA-binding transcription activator activity, RNA polymerase II-specific"/>
    <property type="evidence" value="ECO:0007669"/>
    <property type="project" value="InterPro"/>
</dbReference>
<evidence type="ECO:0000259" key="9">
    <source>
        <dbReference type="Pfam" id="PF00808"/>
    </source>
</evidence>
<evidence type="ECO:0000256" key="3">
    <source>
        <dbReference type="ARBA" id="ARBA00023015"/>
    </source>
</evidence>
<keyword evidence="11" id="KW-1185">Reference proteome</keyword>
<dbReference type="PANTHER" id="PTHR11064">
    <property type="entry name" value="CCAAT-BINDING TRANSCRIPTION FACTOR-RELATED"/>
    <property type="match status" value="1"/>
</dbReference>
<evidence type="ECO:0000313" key="10">
    <source>
        <dbReference type="EMBL" id="KAE9993718.1"/>
    </source>
</evidence>
<keyword evidence="3" id="KW-0805">Transcription regulation</keyword>
<dbReference type="InterPro" id="IPR027113">
    <property type="entry name" value="Transc_fact_NFYB/HAP3"/>
</dbReference>
<dbReference type="PANTHER" id="PTHR11064:SF9">
    <property type="entry name" value="NUCLEAR TRANSCRIPTION FACTOR Y SUBUNIT BETA"/>
    <property type="match status" value="1"/>
</dbReference>
<dbReference type="InterPro" id="IPR003956">
    <property type="entry name" value="Transcrpt_fac_NFYB/HAP3_CS"/>
</dbReference>
<reference evidence="10 11" key="1">
    <citation type="submission" date="2019-07" db="EMBL/GenBank/DDBJ databases">
        <title>Venturia inaequalis Genome Resource.</title>
        <authorList>
            <person name="Lichtner F.J."/>
        </authorList>
    </citation>
    <scope>NUCLEOTIDE SEQUENCE [LARGE SCALE GENOMIC DNA]</scope>
    <source>
        <strain evidence="10 11">DMI_063113</strain>
    </source>
</reference>
<keyword evidence="5" id="KW-0010">Activator</keyword>
<dbReference type="PROSITE" id="PS00685">
    <property type="entry name" value="NFYB_HAP3"/>
    <property type="match status" value="1"/>
</dbReference>
<dbReference type="GO" id="GO:0046982">
    <property type="term" value="F:protein heterodimerization activity"/>
    <property type="evidence" value="ECO:0007669"/>
    <property type="project" value="InterPro"/>
</dbReference>
<organism evidence="10 11">
    <name type="scientific">Venturia inaequalis</name>
    <name type="common">Apple scab fungus</name>
    <dbReference type="NCBI Taxonomy" id="5025"/>
    <lineage>
        <taxon>Eukaryota</taxon>
        <taxon>Fungi</taxon>
        <taxon>Dikarya</taxon>
        <taxon>Ascomycota</taxon>
        <taxon>Pezizomycotina</taxon>
        <taxon>Dothideomycetes</taxon>
        <taxon>Pleosporomycetidae</taxon>
        <taxon>Venturiales</taxon>
        <taxon>Venturiaceae</taxon>
        <taxon>Venturia</taxon>
    </lineage>
</organism>
<gene>
    <name evidence="10" type="ORF">EG327_003728</name>
</gene>
<comment type="caution">
    <text evidence="10">The sequence shown here is derived from an EMBL/GenBank/DDBJ whole genome shotgun (WGS) entry which is preliminary data.</text>
</comment>
<dbReference type="AlphaFoldDB" id="A0A8H3VTW3"/>
<dbReference type="CDD" id="cd22907">
    <property type="entry name" value="HFD_NFYB"/>
    <property type="match status" value="1"/>
</dbReference>
<evidence type="ECO:0000256" key="4">
    <source>
        <dbReference type="ARBA" id="ARBA00023125"/>
    </source>
</evidence>
<evidence type="ECO:0000256" key="1">
    <source>
        <dbReference type="ARBA" id="ARBA00004123"/>
    </source>
</evidence>
<dbReference type="InterPro" id="IPR003958">
    <property type="entry name" value="CBFA_NFYB_domain"/>
</dbReference>
<sequence>MSSSPPKKGEAEEGEQSPQEHTEQGTGQGPMDPLDTQGQGTEVEVKEQDRWLPIANVARIMKSALPENAKIAKEAKECMQECVSEFISFITSEASEKCQQEKRKTVNGEDILFAMTSLGFENYSEALKIYLARYRETLLASQKSTGPSGTAGGGTNNSAAGGNASAAAAFAEGTNDALLVDGLDDGTTGYDPSFAAPHNGNGSADY</sequence>
<dbReference type="InterPro" id="IPR009072">
    <property type="entry name" value="Histone-fold"/>
</dbReference>
<feature type="region of interest" description="Disordered" evidence="8">
    <location>
        <begin position="1"/>
        <end position="46"/>
    </location>
</feature>
<dbReference type="Proteomes" id="UP000490939">
    <property type="component" value="Unassembled WGS sequence"/>
</dbReference>
<comment type="similarity">
    <text evidence="2">Belongs to the NFYB/HAP3 subunit family.</text>
</comment>
<evidence type="ECO:0000256" key="7">
    <source>
        <dbReference type="ARBA" id="ARBA00023242"/>
    </source>
</evidence>
<dbReference type="EMBL" id="WNWR01000023">
    <property type="protein sequence ID" value="KAE9993718.1"/>
    <property type="molecule type" value="Genomic_DNA"/>
</dbReference>
<keyword evidence="4" id="KW-0238">DNA-binding</keyword>
<dbReference type="PRINTS" id="PR00615">
    <property type="entry name" value="CCAATSUBUNTA"/>
</dbReference>
<proteinExistence type="inferred from homology"/>
<dbReference type="GO" id="GO:0016602">
    <property type="term" value="C:CCAAT-binding factor complex"/>
    <property type="evidence" value="ECO:0007669"/>
    <property type="project" value="InterPro"/>
</dbReference>
<evidence type="ECO:0000313" key="11">
    <source>
        <dbReference type="Proteomes" id="UP000490939"/>
    </source>
</evidence>
<feature type="domain" description="Transcription factor CBF/NF-Y/archaeal histone" evidence="9">
    <location>
        <begin position="50"/>
        <end position="115"/>
    </location>
</feature>
<evidence type="ECO:0000256" key="8">
    <source>
        <dbReference type="SAM" id="MobiDB-lite"/>
    </source>
</evidence>
<dbReference type="SUPFAM" id="SSF47113">
    <property type="entry name" value="Histone-fold"/>
    <property type="match status" value="1"/>
</dbReference>
<protein>
    <recommendedName>
        <fullName evidence="9">Transcription factor CBF/NF-Y/archaeal histone domain-containing protein</fullName>
    </recommendedName>
</protein>